<evidence type="ECO:0000256" key="1">
    <source>
        <dbReference type="SAM" id="MobiDB-lite"/>
    </source>
</evidence>
<evidence type="ECO:0000313" key="3">
    <source>
        <dbReference type="EMBL" id="ACZ90016.1"/>
    </source>
</evidence>
<keyword evidence="2" id="KW-0472">Membrane</keyword>
<accession>D2BCI7</accession>
<organism evidence="3 4">
    <name type="scientific">Streptosporangium roseum (strain ATCC 12428 / DSM 43021 / JCM 3005 / KCTC 9067 / NCIMB 10171 / NRRL 2505 / NI 9100)</name>
    <dbReference type="NCBI Taxonomy" id="479432"/>
    <lineage>
        <taxon>Bacteria</taxon>
        <taxon>Bacillati</taxon>
        <taxon>Actinomycetota</taxon>
        <taxon>Actinomycetes</taxon>
        <taxon>Streptosporangiales</taxon>
        <taxon>Streptosporangiaceae</taxon>
        <taxon>Streptosporangium</taxon>
    </lineage>
</organism>
<dbReference type="RefSeq" id="WP_012893746.1">
    <property type="nucleotide sequence ID" value="NC_013595.1"/>
</dbReference>
<keyword evidence="4" id="KW-1185">Reference proteome</keyword>
<evidence type="ECO:0000313" key="4">
    <source>
        <dbReference type="Proteomes" id="UP000002029"/>
    </source>
</evidence>
<proteinExistence type="predicted"/>
<feature type="transmembrane region" description="Helical" evidence="2">
    <location>
        <begin position="6"/>
        <end position="27"/>
    </location>
</feature>
<sequence length="98" mass="9856">MDAIQVLGSLIGSSAVLFLLITLLVTLPGKVRASASRPTSAGAVWFGGPSGSERGGSPSGPVLVDQGAPRTRVPGVDWVSLAELSEPGRSTGGASARW</sequence>
<name>D2BCI7_STRRD</name>
<dbReference type="EMBL" id="CP001814">
    <property type="protein sequence ID" value="ACZ90016.1"/>
    <property type="molecule type" value="Genomic_DNA"/>
</dbReference>
<evidence type="ECO:0000256" key="2">
    <source>
        <dbReference type="SAM" id="Phobius"/>
    </source>
</evidence>
<keyword evidence="2" id="KW-0812">Transmembrane</keyword>
<dbReference type="AlphaFoldDB" id="D2BCI7"/>
<protein>
    <submittedName>
        <fullName evidence="3">Uncharacterized protein</fullName>
    </submittedName>
</protein>
<feature type="region of interest" description="Disordered" evidence="1">
    <location>
        <begin position="40"/>
        <end position="70"/>
    </location>
</feature>
<feature type="compositionally biased region" description="Gly residues" evidence="1">
    <location>
        <begin position="48"/>
        <end position="58"/>
    </location>
</feature>
<reference evidence="3 4" key="1">
    <citation type="journal article" date="2010" name="Stand. Genomic Sci.">
        <title>Complete genome sequence of Streptosporangium roseum type strain (NI 9100).</title>
        <authorList>
            <person name="Nolan M."/>
            <person name="Sikorski J."/>
            <person name="Jando M."/>
            <person name="Lucas S."/>
            <person name="Lapidus A."/>
            <person name="Glavina Del Rio T."/>
            <person name="Chen F."/>
            <person name="Tice H."/>
            <person name="Pitluck S."/>
            <person name="Cheng J.F."/>
            <person name="Chertkov O."/>
            <person name="Sims D."/>
            <person name="Meincke L."/>
            <person name="Brettin T."/>
            <person name="Han C."/>
            <person name="Detter J.C."/>
            <person name="Bruce D."/>
            <person name="Goodwin L."/>
            <person name="Land M."/>
            <person name="Hauser L."/>
            <person name="Chang Y.J."/>
            <person name="Jeffries C.D."/>
            <person name="Ivanova N."/>
            <person name="Mavromatis K."/>
            <person name="Mikhailova N."/>
            <person name="Chen A."/>
            <person name="Palaniappan K."/>
            <person name="Chain P."/>
            <person name="Rohde M."/>
            <person name="Goker M."/>
            <person name="Bristow J."/>
            <person name="Eisen J.A."/>
            <person name="Markowitz V."/>
            <person name="Hugenholtz P."/>
            <person name="Kyrpides N.C."/>
            <person name="Klenk H.P."/>
        </authorList>
    </citation>
    <scope>NUCLEOTIDE SEQUENCE [LARGE SCALE GENOMIC DNA]</scope>
    <source>
        <strain evidence="4">ATCC 12428 / DSM 43021 / JCM 3005 / NI 9100</strain>
    </source>
</reference>
<dbReference type="KEGG" id="sro:Sros_7329"/>
<dbReference type="STRING" id="479432.Sros_7329"/>
<keyword evidence="2" id="KW-1133">Transmembrane helix</keyword>
<dbReference type="Proteomes" id="UP000002029">
    <property type="component" value="Chromosome"/>
</dbReference>
<gene>
    <name evidence="3" type="ordered locus">Sros_7329</name>
</gene>
<dbReference type="HOGENOM" id="CLU_2332506_0_0_11"/>